<dbReference type="EMBL" id="LRBG01000037">
    <property type="protein sequence ID" value="KXU83930.1"/>
    <property type="molecule type" value="Genomic_DNA"/>
</dbReference>
<comment type="similarity">
    <text evidence="1">Belongs to the LysR transcriptional regulatory family.</text>
</comment>
<feature type="domain" description="HTH lysR-type" evidence="5">
    <location>
        <begin position="1"/>
        <end position="59"/>
    </location>
</feature>
<sequence>MDQFKELQLFVEVAETGSISRAAEAVELSISAASRHLISLEARLGVQLVRRTTRNLYLTEAGTDFHRRCKSILSDLGEAEAVVKEAVVRPSGVLRVTASLSFCMLHIAPMLPEFTARYPDISVELIAANRYCDIIENGIDVAIRTKVLEPDSNITIRRLASTRRILAASPGYIEANGSPRFPAELARHRLLNYQLADNPRELCFHRGGESVIVKVKPLVESNDGQILRVAALDNMGILVQPKYIVYDDLKAGRLVPVLDDWELPRLTMNIAFQTRSHLPVKVRLFIDALVERFQQNDFERHWTA</sequence>
<organism evidence="6 7">
    <name type="scientific">Paraburkholderia monticola</name>
    <dbReference type="NCBI Taxonomy" id="1399968"/>
    <lineage>
        <taxon>Bacteria</taxon>
        <taxon>Pseudomonadati</taxon>
        <taxon>Pseudomonadota</taxon>
        <taxon>Betaproteobacteria</taxon>
        <taxon>Burkholderiales</taxon>
        <taxon>Burkholderiaceae</taxon>
        <taxon>Paraburkholderia</taxon>
    </lineage>
</organism>
<dbReference type="Pfam" id="PF03466">
    <property type="entry name" value="LysR_substrate"/>
    <property type="match status" value="1"/>
</dbReference>
<reference evidence="6 7" key="1">
    <citation type="journal article" date="2015" name="Int. J. Syst. Evol. Microbiol.">
        <title>Burkholderia monticola sp. nov., isolated from mountain soil.</title>
        <authorList>
            <person name="Baek I."/>
            <person name="Seo B."/>
            <person name="Lee I."/>
            <person name="Yi H."/>
            <person name="Chun J."/>
        </authorList>
    </citation>
    <scope>NUCLEOTIDE SEQUENCE [LARGE SCALE GENOMIC DNA]</scope>
    <source>
        <strain evidence="6 7">JC2948</strain>
    </source>
</reference>
<dbReference type="InterPro" id="IPR005119">
    <property type="entry name" value="LysR_subst-bd"/>
</dbReference>
<dbReference type="AlphaFoldDB" id="A0A149PFV3"/>
<dbReference type="PROSITE" id="PS50931">
    <property type="entry name" value="HTH_LYSR"/>
    <property type="match status" value="1"/>
</dbReference>
<dbReference type="InterPro" id="IPR036390">
    <property type="entry name" value="WH_DNA-bd_sf"/>
</dbReference>
<keyword evidence="2" id="KW-0805">Transcription regulation</keyword>
<dbReference type="CDD" id="cd08422">
    <property type="entry name" value="PBP2_CrgA_like"/>
    <property type="match status" value="1"/>
</dbReference>
<dbReference type="GO" id="GO:0003700">
    <property type="term" value="F:DNA-binding transcription factor activity"/>
    <property type="evidence" value="ECO:0007669"/>
    <property type="project" value="InterPro"/>
</dbReference>
<gene>
    <name evidence="6" type="ORF">CI15_25765</name>
</gene>
<dbReference type="RefSeq" id="WP_062133078.1">
    <property type="nucleotide sequence ID" value="NZ_LRBG01000037.1"/>
</dbReference>
<keyword evidence="4" id="KW-0804">Transcription</keyword>
<protein>
    <submittedName>
        <fullName evidence="6">LysR family transcriptional regulator</fullName>
    </submittedName>
</protein>
<keyword evidence="3" id="KW-0238">DNA-binding</keyword>
<evidence type="ECO:0000256" key="2">
    <source>
        <dbReference type="ARBA" id="ARBA00023015"/>
    </source>
</evidence>
<dbReference type="Gene3D" id="1.10.10.10">
    <property type="entry name" value="Winged helix-like DNA-binding domain superfamily/Winged helix DNA-binding domain"/>
    <property type="match status" value="1"/>
</dbReference>
<evidence type="ECO:0000313" key="6">
    <source>
        <dbReference type="EMBL" id="KXU83930.1"/>
    </source>
</evidence>
<dbReference type="Pfam" id="PF00126">
    <property type="entry name" value="HTH_1"/>
    <property type="match status" value="1"/>
</dbReference>
<dbReference type="SUPFAM" id="SSF53850">
    <property type="entry name" value="Periplasmic binding protein-like II"/>
    <property type="match status" value="1"/>
</dbReference>
<dbReference type="SUPFAM" id="SSF46785">
    <property type="entry name" value="Winged helix' DNA-binding domain"/>
    <property type="match status" value="1"/>
</dbReference>
<dbReference type="FunFam" id="1.10.10.10:FF:000001">
    <property type="entry name" value="LysR family transcriptional regulator"/>
    <property type="match status" value="1"/>
</dbReference>
<evidence type="ECO:0000256" key="1">
    <source>
        <dbReference type="ARBA" id="ARBA00009437"/>
    </source>
</evidence>
<dbReference type="GO" id="GO:0003677">
    <property type="term" value="F:DNA binding"/>
    <property type="evidence" value="ECO:0007669"/>
    <property type="project" value="UniProtKB-KW"/>
</dbReference>
<dbReference type="InterPro" id="IPR036388">
    <property type="entry name" value="WH-like_DNA-bd_sf"/>
</dbReference>
<dbReference type="OrthoDB" id="8885940at2"/>
<dbReference type="Proteomes" id="UP000075613">
    <property type="component" value="Unassembled WGS sequence"/>
</dbReference>
<accession>A0A149PFV3</accession>
<evidence type="ECO:0000256" key="3">
    <source>
        <dbReference type="ARBA" id="ARBA00023125"/>
    </source>
</evidence>
<evidence type="ECO:0000259" key="5">
    <source>
        <dbReference type="PROSITE" id="PS50931"/>
    </source>
</evidence>
<dbReference type="InterPro" id="IPR000847">
    <property type="entry name" value="LysR_HTH_N"/>
</dbReference>
<dbReference type="PANTHER" id="PTHR30537:SF5">
    <property type="entry name" value="HTH-TYPE TRANSCRIPTIONAL ACTIVATOR TTDR-RELATED"/>
    <property type="match status" value="1"/>
</dbReference>
<evidence type="ECO:0000313" key="7">
    <source>
        <dbReference type="Proteomes" id="UP000075613"/>
    </source>
</evidence>
<dbReference type="PANTHER" id="PTHR30537">
    <property type="entry name" value="HTH-TYPE TRANSCRIPTIONAL REGULATOR"/>
    <property type="match status" value="1"/>
</dbReference>
<name>A0A149PFV3_9BURK</name>
<evidence type="ECO:0000256" key="4">
    <source>
        <dbReference type="ARBA" id="ARBA00023163"/>
    </source>
</evidence>
<dbReference type="STRING" id="1399968.CI15_25765"/>
<dbReference type="Gene3D" id="3.40.190.290">
    <property type="match status" value="1"/>
</dbReference>
<comment type="caution">
    <text evidence="6">The sequence shown here is derived from an EMBL/GenBank/DDBJ whole genome shotgun (WGS) entry which is preliminary data.</text>
</comment>
<keyword evidence="7" id="KW-1185">Reference proteome</keyword>
<proteinExistence type="inferred from homology"/>
<dbReference type="InterPro" id="IPR058163">
    <property type="entry name" value="LysR-type_TF_proteobact-type"/>
</dbReference>